<accession>A0ABW4I4V4</accession>
<dbReference type="EMBL" id="JBHUDY010000001">
    <property type="protein sequence ID" value="MFD1612330.1"/>
    <property type="molecule type" value="Genomic_DNA"/>
</dbReference>
<dbReference type="InterPro" id="IPR029062">
    <property type="entry name" value="Class_I_gatase-like"/>
</dbReference>
<dbReference type="SUPFAM" id="SSF52317">
    <property type="entry name" value="Class I glutamine amidotransferase-like"/>
    <property type="match status" value="1"/>
</dbReference>
<keyword evidence="4" id="KW-1185">Reference proteome</keyword>
<dbReference type="Gene3D" id="3.40.50.880">
    <property type="match status" value="1"/>
</dbReference>
<evidence type="ECO:0000259" key="2">
    <source>
        <dbReference type="Pfam" id="PF06283"/>
    </source>
</evidence>
<dbReference type="Proteomes" id="UP001597115">
    <property type="component" value="Unassembled WGS sequence"/>
</dbReference>
<dbReference type="PANTHER" id="PTHR40469">
    <property type="entry name" value="SECRETED GLYCOSYL HYDROLASE"/>
    <property type="match status" value="1"/>
</dbReference>
<reference evidence="4" key="1">
    <citation type="journal article" date="2019" name="Int. J. Syst. Evol. Microbiol.">
        <title>The Global Catalogue of Microorganisms (GCM) 10K type strain sequencing project: providing services to taxonomists for standard genome sequencing and annotation.</title>
        <authorList>
            <consortium name="The Broad Institute Genomics Platform"/>
            <consortium name="The Broad Institute Genome Sequencing Center for Infectious Disease"/>
            <person name="Wu L."/>
            <person name="Ma J."/>
        </authorList>
    </citation>
    <scope>NUCLEOTIDE SEQUENCE [LARGE SCALE GENOMIC DNA]</scope>
    <source>
        <strain evidence="4">CGMCC 1.16275</strain>
    </source>
</reference>
<organism evidence="3 4">
    <name type="scientific">Sphingomonas tabacisoli</name>
    <dbReference type="NCBI Taxonomy" id="2249466"/>
    <lineage>
        <taxon>Bacteria</taxon>
        <taxon>Pseudomonadati</taxon>
        <taxon>Pseudomonadota</taxon>
        <taxon>Alphaproteobacteria</taxon>
        <taxon>Sphingomonadales</taxon>
        <taxon>Sphingomonadaceae</taxon>
        <taxon>Sphingomonas</taxon>
    </lineage>
</organism>
<evidence type="ECO:0000256" key="1">
    <source>
        <dbReference type="SAM" id="SignalP"/>
    </source>
</evidence>
<evidence type="ECO:0000313" key="4">
    <source>
        <dbReference type="Proteomes" id="UP001597115"/>
    </source>
</evidence>
<feature type="signal peptide" evidence="1">
    <location>
        <begin position="1"/>
        <end position="19"/>
    </location>
</feature>
<feature type="domain" description="ThuA-like" evidence="2">
    <location>
        <begin position="134"/>
        <end position="357"/>
    </location>
</feature>
<evidence type="ECO:0000313" key="3">
    <source>
        <dbReference type="EMBL" id="MFD1612330.1"/>
    </source>
</evidence>
<gene>
    <name evidence="3" type="ORF">ACFSCW_10995</name>
</gene>
<dbReference type="PANTHER" id="PTHR40469:SF2">
    <property type="entry name" value="GALACTOSE-BINDING DOMAIN-LIKE SUPERFAMILY PROTEIN"/>
    <property type="match status" value="1"/>
</dbReference>
<name>A0ABW4I4V4_9SPHN</name>
<keyword evidence="1" id="KW-0732">Signal</keyword>
<proteinExistence type="predicted"/>
<comment type="caution">
    <text evidence="3">The sequence shown here is derived from an EMBL/GenBank/DDBJ whole genome shotgun (WGS) entry which is preliminary data.</text>
</comment>
<dbReference type="InterPro" id="IPR029010">
    <property type="entry name" value="ThuA-like"/>
</dbReference>
<sequence>MKLGIALAGLLLSATTAQAAGTDCPLAHQPYSSRTILADVLGDPAAKAVLDREAPELVSGFSRNFGGRPLPPGFARILSLESLLRTRPNGAALASRLDTALGAVKLTPQAIRARCAGYDQTPPGLPANIKRPAILVFDKITGFRDAPSVNAATAALKAMAARRGWTIVFSDNGAVFNARDLARFDAVVWNNVSGDALTVRQEQALKSWLAHGGGFAGFHGSGGDPLYVWDWYADTLIGARFIGHPMSPQFQAARVIVEDSGSAITRGLGPGWTMTEEWYSFAASPRSKGAHILARLDESSYSPLGIGGQDLRMGDHPIAWTQCIGNGRSFYSAIGHRPENYSEPNSLKLLENGIAWAAGLGETRCLAGKESGTR</sequence>
<protein>
    <submittedName>
        <fullName evidence="3">ThuA domain-containing protein</fullName>
    </submittedName>
</protein>
<dbReference type="Pfam" id="PF06283">
    <property type="entry name" value="ThuA"/>
    <property type="match status" value="1"/>
</dbReference>
<feature type="chain" id="PRO_5046676029" evidence="1">
    <location>
        <begin position="20"/>
        <end position="374"/>
    </location>
</feature>
<dbReference type="RefSeq" id="WP_380889149.1">
    <property type="nucleotide sequence ID" value="NZ_JBHUDY010000001.1"/>
</dbReference>